<name>A0A6L2LSH8_TANCI</name>
<accession>A0A6L2LSH8</accession>
<reference evidence="1" key="1">
    <citation type="journal article" date="2019" name="Sci. Rep.">
        <title>Draft genome of Tanacetum cinerariifolium, the natural source of mosquito coil.</title>
        <authorList>
            <person name="Yamashiro T."/>
            <person name="Shiraishi A."/>
            <person name="Satake H."/>
            <person name="Nakayama K."/>
        </authorList>
    </citation>
    <scope>NUCLEOTIDE SEQUENCE</scope>
</reference>
<protein>
    <submittedName>
        <fullName evidence="1">Uncharacterized protein</fullName>
    </submittedName>
</protein>
<proteinExistence type="predicted"/>
<dbReference type="EMBL" id="BKCJ010004966">
    <property type="protein sequence ID" value="GEU64109.1"/>
    <property type="molecule type" value="Genomic_DNA"/>
</dbReference>
<sequence length="202" mass="23443">MLLDELEIESILSGCFIPTTIPNNIFDFLTGERIGKERVLFKKRRLKSLGLRKKYRLNLKNDMPPRAKIHWSVQMTDTAYPLPLNTTNAFSDTNGEDAIEHTEYFLKIVDPIDLPNVNQDKLRVVVFPISLVGDAWRCGKINTPIIKWDLTNPEFENWLASKFVNYITMDIFTNGALWEYWKLGSNEVEPTNEKTFNLEETN</sequence>
<comment type="caution">
    <text evidence="1">The sequence shown here is derived from an EMBL/GenBank/DDBJ whole genome shotgun (WGS) entry which is preliminary data.</text>
</comment>
<evidence type="ECO:0000313" key="1">
    <source>
        <dbReference type="EMBL" id="GEU64109.1"/>
    </source>
</evidence>
<organism evidence="1">
    <name type="scientific">Tanacetum cinerariifolium</name>
    <name type="common">Dalmatian daisy</name>
    <name type="synonym">Chrysanthemum cinerariifolium</name>
    <dbReference type="NCBI Taxonomy" id="118510"/>
    <lineage>
        <taxon>Eukaryota</taxon>
        <taxon>Viridiplantae</taxon>
        <taxon>Streptophyta</taxon>
        <taxon>Embryophyta</taxon>
        <taxon>Tracheophyta</taxon>
        <taxon>Spermatophyta</taxon>
        <taxon>Magnoliopsida</taxon>
        <taxon>eudicotyledons</taxon>
        <taxon>Gunneridae</taxon>
        <taxon>Pentapetalae</taxon>
        <taxon>asterids</taxon>
        <taxon>campanulids</taxon>
        <taxon>Asterales</taxon>
        <taxon>Asteraceae</taxon>
        <taxon>Asteroideae</taxon>
        <taxon>Anthemideae</taxon>
        <taxon>Anthemidinae</taxon>
        <taxon>Tanacetum</taxon>
    </lineage>
</organism>
<gene>
    <name evidence="1" type="ORF">Tci_036087</name>
</gene>
<dbReference type="AlphaFoldDB" id="A0A6L2LSH8"/>